<gene>
    <name evidence="2" type="ORF">OE88DRAFT_1658772</name>
</gene>
<keyword evidence="3" id="KW-1185">Reference proteome</keyword>
<protein>
    <submittedName>
        <fullName evidence="2">Uncharacterized protein</fullName>
    </submittedName>
</protein>
<reference evidence="2 3" key="1">
    <citation type="journal article" date="2019" name="Nat. Ecol. Evol.">
        <title>Megaphylogeny resolves global patterns of mushroom evolution.</title>
        <authorList>
            <person name="Varga T."/>
            <person name="Krizsan K."/>
            <person name="Foldi C."/>
            <person name="Dima B."/>
            <person name="Sanchez-Garcia M."/>
            <person name="Sanchez-Ramirez S."/>
            <person name="Szollosi G.J."/>
            <person name="Szarkandi J.G."/>
            <person name="Papp V."/>
            <person name="Albert L."/>
            <person name="Andreopoulos W."/>
            <person name="Angelini C."/>
            <person name="Antonin V."/>
            <person name="Barry K.W."/>
            <person name="Bougher N.L."/>
            <person name="Buchanan P."/>
            <person name="Buyck B."/>
            <person name="Bense V."/>
            <person name="Catcheside P."/>
            <person name="Chovatia M."/>
            <person name="Cooper J."/>
            <person name="Damon W."/>
            <person name="Desjardin D."/>
            <person name="Finy P."/>
            <person name="Geml J."/>
            <person name="Haridas S."/>
            <person name="Hughes K."/>
            <person name="Justo A."/>
            <person name="Karasinski D."/>
            <person name="Kautmanova I."/>
            <person name="Kiss B."/>
            <person name="Kocsube S."/>
            <person name="Kotiranta H."/>
            <person name="LaButti K.M."/>
            <person name="Lechner B.E."/>
            <person name="Liimatainen K."/>
            <person name="Lipzen A."/>
            <person name="Lukacs Z."/>
            <person name="Mihaltcheva S."/>
            <person name="Morgado L.N."/>
            <person name="Niskanen T."/>
            <person name="Noordeloos M.E."/>
            <person name="Ohm R.A."/>
            <person name="Ortiz-Santana B."/>
            <person name="Ovrebo C."/>
            <person name="Racz N."/>
            <person name="Riley R."/>
            <person name="Savchenko A."/>
            <person name="Shiryaev A."/>
            <person name="Soop K."/>
            <person name="Spirin V."/>
            <person name="Szebenyi C."/>
            <person name="Tomsovsky M."/>
            <person name="Tulloss R.E."/>
            <person name="Uehling J."/>
            <person name="Grigoriev I.V."/>
            <person name="Vagvolgyi C."/>
            <person name="Papp T."/>
            <person name="Martin F.M."/>
            <person name="Miettinen O."/>
            <person name="Hibbett D.S."/>
            <person name="Nagy L.G."/>
        </authorList>
    </citation>
    <scope>NUCLEOTIDE SEQUENCE [LARGE SCALE GENOMIC DNA]</scope>
    <source>
        <strain evidence="2 3">OMC1185</strain>
    </source>
</reference>
<dbReference type="AlphaFoldDB" id="A0A5C3N4H7"/>
<organism evidence="2 3">
    <name type="scientific">Heliocybe sulcata</name>
    <dbReference type="NCBI Taxonomy" id="5364"/>
    <lineage>
        <taxon>Eukaryota</taxon>
        <taxon>Fungi</taxon>
        <taxon>Dikarya</taxon>
        <taxon>Basidiomycota</taxon>
        <taxon>Agaricomycotina</taxon>
        <taxon>Agaricomycetes</taxon>
        <taxon>Gloeophyllales</taxon>
        <taxon>Gloeophyllaceae</taxon>
        <taxon>Heliocybe</taxon>
    </lineage>
</organism>
<evidence type="ECO:0000256" key="1">
    <source>
        <dbReference type="SAM" id="MobiDB-lite"/>
    </source>
</evidence>
<sequence length="275" mass="30445">MSARTKKEQEPAKGDFAQLVDLFKSLSTKPSRRRAAALQDELPKVPEDLHGVVNNIATDILGKDRVALRLLLYREGVPHQSSLPASASSACKKAPDNHALPSPFKVPVTPKGLLAWGAYGDTIIKDSQAHFGSLPTELHPQEQAEGKRRMGHNRVTARTMDHRFSDEKLRRAIKKRCTVVEAEGASQPQETLYRLRGYRPRPARRLAPKENEIDAASMVEMKKNPGFQDALEKLAMREKMSLIKEDDGADSDEENSFGELLGTRASGCGDFSGYL</sequence>
<dbReference type="Proteomes" id="UP000305948">
    <property type="component" value="Unassembled WGS sequence"/>
</dbReference>
<accession>A0A5C3N4H7</accession>
<evidence type="ECO:0000313" key="2">
    <source>
        <dbReference type="EMBL" id="TFK52012.1"/>
    </source>
</evidence>
<feature type="region of interest" description="Disordered" evidence="1">
    <location>
        <begin position="242"/>
        <end position="275"/>
    </location>
</feature>
<dbReference type="OrthoDB" id="10548631at2759"/>
<feature type="compositionally biased region" description="Acidic residues" evidence="1">
    <location>
        <begin position="247"/>
        <end position="256"/>
    </location>
</feature>
<dbReference type="EMBL" id="ML213510">
    <property type="protein sequence ID" value="TFK52012.1"/>
    <property type="molecule type" value="Genomic_DNA"/>
</dbReference>
<name>A0A5C3N4H7_9AGAM</name>
<proteinExistence type="predicted"/>
<evidence type="ECO:0000313" key="3">
    <source>
        <dbReference type="Proteomes" id="UP000305948"/>
    </source>
</evidence>